<reference evidence="1 2" key="1">
    <citation type="submission" date="2016-11" db="EMBL/GenBank/DDBJ databases">
        <authorList>
            <person name="Jaros S."/>
            <person name="Januszkiewicz K."/>
            <person name="Wedrychowicz H."/>
        </authorList>
    </citation>
    <scope>NUCLEOTIDE SEQUENCE [LARGE SCALE GENOMIC DNA]</scope>
    <source>
        <strain evidence="1 2">GAS138</strain>
    </source>
</reference>
<dbReference type="RefSeq" id="WP_154072522.1">
    <property type="nucleotide sequence ID" value="NZ_LT670817.1"/>
</dbReference>
<protein>
    <submittedName>
        <fullName evidence="1">Uncharacterized protein</fullName>
    </submittedName>
</protein>
<name>A0A1M5UFS9_9BRAD</name>
<gene>
    <name evidence="1" type="ORF">SAMN05443248_5426</name>
</gene>
<accession>A0A1M5UFS9</accession>
<dbReference type="EMBL" id="LT670817">
    <property type="protein sequence ID" value="SHH61905.1"/>
    <property type="molecule type" value="Genomic_DNA"/>
</dbReference>
<dbReference type="Proteomes" id="UP000189796">
    <property type="component" value="Chromosome I"/>
</dbReference>
<evidence type="ECO:0000313" key="1">
    <source>
        <dbReference type="EMBL" id="SHH61905.1"/>
    </source>
</evidence>
<evidence type="ECO:0000313" key="2">
    <source>
        <dbReference type="Proteomes" id="UP000189796"/>
    </source>
</evidence>
<sequence length="292" mass="32229">MAAGLDHDHGGLFERSRAIVKRWTDKGGLGFVRSAAACQSFDEFLRASQVMPSETLVALLILAGRADEHFGDIASYVDLPAYKKMRLLKLLLRAKRRYDLLESYTKIPRGSGAKPLQRLAQGMSKITAFADALRKADLQAVKAFQLLEDAGERWADEQPKACKPGGLPIGFPLPLPIEGVSYGAAAFIENFLESARIMGGWIAEAQLPLPKRQEWPATIESSPTRWLCGEKLPQIYERVFRREFKATIWEGKASRASEGALFAQAAIAALGMEPVTLENISAHWHNAQKKAP</sequence>
<proteinExistence type="predicted"/>
<organism evidence="1 2">
    <name type="scientific">Bradyrhizobium erythrophlei</name>
    <dbReference type="NCBI Taxonomy" id="1437360"/>
    <lineage>
        <taxon>Bacteria</taxon>
        <taxon>Pseudomonadati</taxon>
        <taxon>Pseudomonadota</taxon>
        <taxon>Alphaproteobacteria</taxon>
        <taxon>Hyphomicrobiales</taxon>
        <taxon>Nitrobacteraceae</taxon>
        <taxon>Bradyrhizobium</taxon>
    </lineage>
</organism>
<dbReference type="AlphaFoldDB" id="A0A1M5UFS9"/>